<dbReference type="InterPro" id="IPR036165">
    <property type="entry name" value="YefM-like_sf"/>
</dbReference>
<dbReference type="Proteomes" id="UP000195442">
    <property type="component" value="Unassembled WGS sequence"/>
</dbReference>
<evidence type="ECO:0000313" key="2">
    <source>
        <dbReference type="EMBL" id="SJM95346.1"/>
    </source>
</evidence>
<evidence type="ECO:0000256" key="1">
    <source>
        <dbReference type="ARBA" id="ARBA00009981"/>
    </source>
</evidence>
<dbReference type="OrthoDB" id="9802003at2"/>
<organism evidence="2 3">
    <name type="scientific">Crenothrix polyspora</name>
    <dbReference type="NCBI Taxonomy" id="360316"/>
    <lineage>
        <taxon>Bacteria</taxon>
        <taxon>Pseudomonadati</taxon>
        <taxon>Pseudomonadota</taxon>
        <taxon>Gammaproteobacteria</taxon>
        <taxon>Methylococcales</taxon>
        <taxon>Crenotrichaceae</taxon>
        <taxon>Crenothrix</taxon>
    </lineage>
</organism>
<dbReference type="AlphaFoldDB" id="A0A1R4HGH2"/>
<accession>A0A1R4HGH2</accession>
<sequence>MQFYTLQQASADLGAVVSRAVRNHEEAAIVSDEGSVILVSQQEYEMMQETLRLLTDNRSLAALLAGHALRDASHVEAFLSVEQVFYDLQD</sequence>
<comment type="similarity">
    <text evidence="1">Belongs to the phD/YefM antitoxin family.</text>
</comment>
<dbReference type="SUPFAM" id="SSF143120">
    <property type="entry name" value="YefM-like"/>
    <property type="match status" value="1"/>
</dbReference>
<gene>
    <name evidence="2" type="ORF">CRENPOLYSF2_530008</name>
</gene>
<dbReference type="EMBL" id="FUKJ01000417">
    <property type="protein sequence ID" value="SJM95346.1"/>
    <property type="molecule type" value="Genomic_DNA"/>
</dbReference>
<keyword evidence="3" id="KW-1185">Reference proteome</keyword>
<dbReference type="RefSeq" id="WP_087148166.1">
    <property type="nucleotide sequence ID" value="NZ_FUKJ01000417.1"/>
</dbReference>
<proteinExistence type="inferred from homology"/>
<dbReference type="Gene3D" id="3.40.1620.10">
    <property type="entry name" value="YefM-like domain"/>
    <property type="match status" value="1"/>
</dbReference>
<evidence type="ECO:0000313" key="3">
    <source>
        <dbReference type="Proteomes" id="UP000195442"/>
    </source>
</evidence>
<name>A0A1R4HGH2_9GAMM</name>
<protein>
    <submittedName>
        <fullName evidence="2">Prevent-host-death family protein</fullName>
    </submittedName>
</protein>
<reference evidence="3" key="1">
    <citation type="submission" date="2017-02" db="EMBL/GenBank/DDBJ databases">
        <authorList>
            <person name="Daims H."/>
        </authorList>
    </citation>
    <scope>NUCLEOTIDE SEQUENCE [LARGE SCALE GENOMIC DNA]</scope>
</reference>